<feature type="compositionally biased region" description="Low complexity" evidence="1">
    <location>
        <begin position="39"/>
        <end position="59"/>
    </location>
</feature>
<feature type="compositionally biased region" description="Polar residues" evidence="1">
    <location>
        <begin position="27"/>
        <end position="36"/>
    </location>
</feature>
<gene>
    <name evidence="2" type="ORF">EMAD1354_LOCUS545</name>
</gene>
<sequence length="674" mass="74961">MMVPVKSGQGRRDTLIRHPPLVVDESGTASLLSMKQSSREISSSPAGSSSRSSKSIAEPIAETAESEFDFEESVKLIERLASARLEDMPAEQQEPVVAVENNDDKGVVDGLIEEQESSKGSLAVEDAEQEGSKVDRADAPDGVLVSKRSVVKITKLHSSTRAKFDSVGDAKQHTVAPQSSSESDNRTTDKSLAQVVSDALESTRNEDVNRSNFVDIRTTAAPPSGKSRLFAGKTKSSEILGSYLDRDDAIFLPLRKDTVFDGVDMIEEIPLSSNMESKMQQPPKPRRRLTRSKSPEKLTPTKTRSTIKFFRSALDLEPSMGYDGEEAEFEPASSSSQPKSMGLFRRKNSSQAGGAGSLGLFSNNSMSSALQKRSLSSSVMQNGKMSMSPAVSSDGVLDNERESFDNRPDMRSALKMFECFGDDPLLDVLLLVHNPIRCEMMDAHKLLETLSALVRRSTAGRFGEGVSLFFLWWNVFVNCASRLLDVKEIVVFRWLQAAQERGVSESTRDSSLSEFERRARREELNELFNAVSDIELELKRSGSSLSDEKKFTRISKAATLVEQKLNEVFELEEDRVPQALNAARARQSERTLGASLIGEIRIELTNGLRPQRYVPMTLRWTQFPCFTKQKRALFDALWFGTSASRPKDRMLQSGWRRSFEREHVRQVSKASLLL</sequence>
<feature type="compositionally biased region" description="Polar residues" evidence="1">
    <location>
        <begin position="379"/>
        <end position="391"/>
    </location>
</feature>
<feature type="region of interest" description="Disordered" evidence="1">
    <location>
        <begin position="164"/>
        <end position="192"/>
    </location>
</feature>
<name>A0A7S0XM71_9RHOD</name>
<protein>
    <submittedName>
        <fullName evidence="2">Uncharacterized protein</fullName>
    </submittedName>
</protein>
<feature type="region of interest" description="Disordered" evidence="1">
    <location>
        <begin position="272"/>
        <end position="302"/>
    </location>
</feature>
<reference evidence="2" key="1">
    <citation type="submission" date="2021-01" db="EMBL/GenBank/DDBJ databases">
        <authorList>
            <person name="Corre E."/>
            <person name="Pelletier E."/>
            <person name="Niang G."/>
            <person name="Scheremetjew M."/>
            <person name="Finn R."/>
            <person name="Kale V."/>
            <person name="Holt S."/>
            <person name="Cochrane G."/>
            <person name="Meng A."/>
            <person name="Brown T."/>
            <person name="Cohen L."/>
        </authorList>
    </citation>
    <scope>NUCLEOTIDE SEQUENCE</scope>
    <source>
        <strain evidence="2">CCMP3276</strain>
    </source>
</reference>
<dbReference type="EMBL" id="HBFE01000787">
    <property type="protein sequence ID" value="CAD8724468.1"/>
    <property type="molecule type" value="Transcribed_RNA"/>
</dbReference>
<organism evidence="2">
    <name type="scientific">Erythrolobus madagascarensis</name>
    <dbReference type="NCBI Taxonomy" id="708628"/>
    <lineage>
        <taxon>Eukaryota</taxon>
        <taxon>Rhodophyta</taxon>
        <taxon>Bangiophyceae</taxon>
        <taxon>Porphyridiales</taxon>
        <taxon>Porphyridiaceae</taxon>
        <taxon>Erythrolobus</taxon>
    </lineage>
</organism>
<feature type="region of interest" description="Disordered" evidence="1">
    <location>
        <begin position="372"/>
        <end position="404"/>
    </location>
</feature>
<proteinExistence type="predicted"/>
<evidence type="ECO:0000313" key="2">
    <source>
        <dbReference type="EMBL" id="CAD8724468.1"/>
    </source>
</evidence>
<feature type="region of interest" description="Disordered" evidence="1">
    <location>
        <begin position="1"/>
        <end position="68"/>
    </location>
</feature>
<feature type="region of interest" description="Disordered" evidence="1">
    <location>
        <begin position="321"/>
        <end position="350"/>
    </location>
</feature>
<dbReference type="AlphaFoldDB" id="A0A7S0XM71"/>
<accession>A0A7S0XM71</accession>
<feature type="region of interest" description="Disordered" evidence="1">
    <location>
        <begin position="115"/>
        <end position="136"/>
    </location>
</feature>
<evidence type="ECO:0000256" key="1">
    <source>
        <dbReference type="SAM" id="MobiDB-lite"/>
    </source>
</evidence>